<organism evidence="2 3">
    <name type="scientific">Devosia insulae DS-56</name>
    <dbReference type="NCBI Taxonomy" id="1116389"/>
    <lineage>
        <taxon>Bacteria</taxon>
        <taxon>Pseudomonadati</taxon>
        <taxon>Pseudomonadota</taxon>
        <taxon>Alphaproteobacteria</taxon>
        <taxon>Hyphomicrobiales</taxon>
        <taxon>Devosiaceae</taxon>
        <taxon>Devosia</taxon>
    </lineage>
</organism>
<sequence>MHVYVINLARRPDRRAFMQQQADRLGLVFDYIDAVDAHTDAAEFAEIEVRSGLHGRISRGDLACTLSHRTFWRRFLASGEAYAVVLEDDAILADDCAQFFADTGWIPPGADVVKLERYGRHRPMFMDRETWPAHSRRVARFYGKCAGTAGYVVSAAGARMLLDATTSVDDPIDQMMFNPGRSALFDRLAPFVLEPAICEQEQVIVPSDIRGKRQSSRGGLQSVLNELRAVPRQLAHAVSLVLPLLQGRLERRVLTFRR</sequence>
<dbReference type="CDD" id="cd06532">
    <property type="entry name" value="Glyco_transf_25"/>
    <property type="match status" value="1"/>
</dbReference>
<evidence type="ECO:0000259" key="1">
    <source>
        <dbReference type="Pfam" id="PF01755"/>
    </source>
</evidence>
<dbReference type="InterPro" id="IPR002654">
    <property type="entry name" value="Glyco_trans_25"/>
</dbReference>
<dbReference type="Proteomes" id="UP000095463">
    <property type="component" value="Unassembled WGS sequence"/>
</dbReference>
<dbReference type="Pfam" id="PF01755">
    <property type="entry name" value="Glyco_transf_25"/>
    <property type="match status" value="1"/>
</dbReference>
<proteinExistence type="predicted"/>
<comment type="caution">
    <text evidence="2">The sequence shown here is derived from an EMBL/GenBank/DDBJ whole genome shotgun (WGS) entry which is preliminary data.</text>
</comment>
<keyword evidence="3" id="KW-1185">Reference proteome</keyword>
<evidence type="ECO:0000313" key="3">
    <source>
        <dbReference type="Proteomes" id="UP000095463"/>
    </source>
</evidence>
<evidence type="ECO:0000313" key="2">
    <source>
        <dbReference type="EMBL" id="OEO29811.1"/>
    </source>
</evidence>
<dbReference type="EMBL" id="LAJE02000256">
    <property type="protein sequence ID" value="OEO29811.1"/>
    <property type="molecule type" value="Genomic_DNA"/>
</dbReference>
<protein>
    <recommendedName>
        <fullName evidence="1">Glycosyl transferase family 25 domain-containing protein</fullName>
    </recommendedName>
</protein>
<dbReference type="RefSeq" id="WP_069910951.1">
    <property type="nucleotide sequence ID" value="NZ_LAJE02000256.1"/>
</dbReference>
<feature type="domain" description="Glycosyl transferase family 25" evidence="1">
    <location>
        <begin position="2"/>
        <end position="176"/>
    </location>
</feature>
<dbReference type="AlphaFoldDB" id="A0A1E5XMK9"/>
<gene>
    <name evidence="2" type="ORF">VW23_024160</name>
</gene>
<accession>A0A1E5XMK9</accession>
<dbReference type="OrthoDB" id="259382at2"/>
<reference evidence="2 3" key="1">
    <citation type="journal article" date="2015" name="Genome Announc.">
        <title>Genome Assemblies of Three Soil-Associated Devosia species: D. insulae, D. limi, and D. soli.</title>
        <authorList>
            <person name="Hassan Y.I."/>
            <person name="Lepp D."/>
            <person name="Zhou T."/>
        </authorList>
    </citation>
    <scope>NUCLEOTIDE SEQUENCE [LARGE SCALE GENOMIC DNA]</scope>
    <source>
        <strain evidence="2 3">DS-56</strain>
    </source>
</reference>
<name>A0A1E5XMK9_9HYPH</name>